<accession>A0ACC2PT92</accession>
<dbReference type="EMBL" id="CM056741">
    <property type="protein sequence ID" value="KAJ8685587.1"/>
    <property type="molecule type" value="Genomic_DNA"/>
</dbReference>
<dbReference type="Proteomes" id="UP001239111">
    <property type="component" value="Chromosome 1"/>
</dbReference>
<organism evidence="1 2">
    <name type="scientific">Eretmocerus hayati</name>
    <dbReference type="NCBI Taxonomy" id="131215"/>
    <lineage>
        <taxon>Eukaryota</taxon>
        <taxon>Metazoa</taxon>
        <taxon>Ecdysozoa</taxon>
        <taxon>Arthropoda</taxon>
        <taxon>Hexapoda</taxon>
        <taxon>Insecta</taxon>
        <taxon>Pterygota</taxon>
        <taxon>Neoptera</taxon>
        <taxon>Endopterygota</taxon>
        <taxon>Hymenoptera</taxon>
        <taxon>Apocrita</taxon>
        <taxon>Proctotrupomorpha</taxon>
        <taxon>Chalcidoidea</taxon>
        <taxon>Aphelinidae</taxon>
        <taxon>Aphelininae</taxon>
        <taxon>Eretmocerus</taxon>
    </lineage>
</organism>
<sequence>MFCRSNEKSVAIEERRVSISDHRETIEVQAKYASVDEAWQEVRASTINKSWKKLLPGKIQDITEPPLSDVIEDVTLLARAVGGGGFSDITEDEVSALVNSEREGLSVEEIGGILNQPDDPEEFAEATDPVLSSKSIVKIMKLLEEAIDEAIEHGPILTRSLEFKYDCQMISLMVSQELPEKMNTESGGSEALRQLIWNYERSLIDISYGRTLAILLWFCLYE</sequence>
<gene>
    <name evidence="1" type="ORF">QAD02_021380</name>
</gene>
<proteinExistence type="predicted"/>
<comment type="caution">
    <text evidence="1">The sequence shown here is derived from an EMBL/GenBank/DDBJ whole genome shotgun (WGS) entry which is preliminary data.</text>
</comment>
<keyword evidence="2" id="KW-1185">Reference proteome</keyword>
<reference evidence="1" key="1">
    <citation type="submission" date="2023-04" db="EMBL/GenBank/DDBJ databases">
        <title>A chromosome-level genome assembly of the parasitoid wasp Eretmocerus hayati.</title>
        <authorList>
            <person name="Zhong Y."/>
            <person name="Liu S."/>
            <person name="Liu Y."/>
        </authorList>
    </citation>
    <scope>NUCLEOTIDE SEQUENCE</scope>
    <source>
        <strain evidence="1">ZJU_SS_LIU_2023</strain>
    </source>
</reference>
<protein>
    <submittedName>
        <fullName evidence="1">Uncharacterized protein</fullName>
    </submittedName>
</protein>
<evidence type="ECO:0000313" key="1">
    <source>
        <dbReference type="EMBL" id="KAJ8685587.1"/>
    </source>
</evidence>
<evidence type="ECO:0000313" key="2">
    <source>
        <dbReference type="Proteomes" id="UP001239111"/>
    </source>
</evidence>
<name>A0ACC2PT92_9HYME</name>